<keyword evidence="4 7" id="KW-0812">Transmembrane</keyword>
<reference evidence="9 10" key="2">
    <citation type="submission" date="2023-06" db="EMBL/GenBank/DDBJ databases">
        <authorList>
            <person name="Zeman M."/>
            <person name="Kubasova T."/>
            <person name="Jahodarova E."/>
            <person name="Nykrynova M."/>
            <person name="Rychlik I."/>
        </authorList>
    </citation>
    <scope>NUCLEOTIDE SEQUENCE [LARGE SCALE GENOMIC DNA]</scope>
    <source>
        <strain evidence="9 10">154_Feed</strain>
    </source>
</reference>
<dbReference type="PANTHER" id="PTHR32322">
    <property type="entry name" value="INNER MEMBRANE TRANSPORTER"/>
    <property type="match status" value="1"/>
</dbReference>
<feature type="domain" description="EamA" evidence="8">
    <location>
        <begin position="24"/>
        <end position="165"/>
    </location>
</feature>
<evidence type="ECO:0000256" key="1">
    <source>
        <dbReference type="ARBA" id="ARBA00004651"/>
    </source>
</evidence>
<keyword evidence="3" id="KW-1003">Cell membrane</keyword>
<protein>
    <submittedName>
        <fullName evidence="9">DMT family transporter</fullName>
    </submittedName>
</protein>
<dbReference type="RefSeq" id="WP_289544634.1">
    <property type="nucleotide sequence ID" value="NZ_JAUDDZ010000003.1"/>
</dbReference>
<sequence>MTPPSRTTSEGARTSLLSQGWCVCLLALVSCLLWGSAIPCIKLGYEFLAIDTSDVPSVMLFAGMRFMLAGAIALAATGIGRRRLPRVPRSSWHKVAKLALAQTIVQYVFFYIGVANAPGVRGSIINGSSTFFAILVAALVFHQERLDARKVFGCAVGFTGVVLANLTGGDLGGTMTFTGEGFILIASVSSAVSAALIHIFAQDDDPVALSGWQFVVGGTVLTCIGLVLGGQFGQIDPRGIGMLAYLACVSGVAYSLWSLLLKHNPTSRVVIYEFSLPIFGVVLSSLLLGEANSLPWYQTALALLLVAAGIVVVNLPNQKDRLSPLPAPRRRL</sequence>
<organism evidence="9 10">
    <name type="scientific">Enorma phocaeensis</name>
    <dbReference type="NCBI Taxonomy" id="1871019"/>
    <lineage>
        <taxon>Bacteria</taxon>
        <taxon>Bacillati</taxon>
        <taxon>Actinomycetota</taxon>
        <taxon>Coriobacteriia</taxon>
        <taxon>Coriobacteriales</taxon>
        <taxon>Coriobacteriaceae</taxon>
        <taxon>Enorma</taxon>
    </lineage>
</organism>
<comment type="similarity">
    <text evidence="2">Belongs to the EamA transporter family.</text>
</comment>
<feature type="transmembrane region" description="Helical" evidence="7">
    <location>
        <begin position="21"/>
        <end position="45"/>
    </location>
</feature>
<dbReference type="InterPro" id="IPR050638">
    <property type="entry name" value="AA-Vitamin_Transporters"/>
</dbReference>
<name>A0ABT7V7V8_9ACTN</name>
<evidence type="ECO:0000256" key="3">
    <source>
        <dbReference type="ARBA" id="ARBA00022475"/>
    </source>
</evidence>
<evidence type="ECO:0000313" key="9">
    <source>
        <dbReference type="EMBL" id="MDM8274587.1"/>
    </source>
</evidence>
<evidence type="ECO:0000256" key="5">
    <source>
        <dbReference type="ARBA" id="ARBA00022989"/>
    </source>
</evidence>
<proteinExistence type="inferred from homology"/>
<dbReference type="SUPFAM" id="SSF103481">
    <property type="entry name" value="Multidrug resistance efflux transporter EmrE"/>
    <property type="match status" value="2"/>
</dbReference>
<feature type="transmembrane region" description="Helical" evidence="7">
    <location>
        <begin position="239"/>
        <end position="257"/>
    </location>
</feature>
<dbReference type="EMBL" id="JAUDDZ010000003">
    <property type="protein sequence ID" value="MDM8274587.1"/>
    <property type="molecule type" value="Genomic_DNA"/>
</dbReference>
<dbReference type="Proteomes" id="UP001529421">
    <property type="component" value="Unassembled WGS sequence"/>
</dbReference>
<evidence type="ECO:0000259" key="8">
    <source>
        <dbReference type="Pfam" id="PF00892"/>
    </source>
</evidence>
<feature type="transmembrane region" description="Helical" evidence="7">
    <location>
        <begin position="123"/>
        <end position="142"/>
    </location>
</feature>
<feature type="domain" description="EamA" evidence="8">
    <location>
        <begin position="179"/>
        <end position="314"/>
    </location>
</feature>
<evidence type="ECO:0000256" key="6">
    <source>
        <dbReference type="ARBA" id="ARBA00023136"/>
    </source>
</evidence>
<feature type="transmembrane region" description="Helical" evidence="7">
    <location>
        <begin position="57"/>
        <end position="77"/>
    </location>
</feature>
<keyword evidence="6 7" id="KW-0472">Membrane</keyword>
<comment type="subcellular location">
    <subcellularLocation>
        <location evidence="1">Cell membrane</location>
        <topology evidence="1">Multi-pass membrane protein</topology>
    </subcellularLocation>
</comment>
<evidence type="ECO:0000256" key="7">
    <source>
        <dbReference type="SAM" id="Phobius"/>
    </source>
</evidence>
<reference evidence="10" key="1">
    <citation type="submission" date="2023-06" db="EMBL/GenBank/DDBJ databases">
        <title>Identification and characterization of horizontal gene transfer across gut microbiota members of farm animals based on homology search.</title>
        <authorList>
            <person name="Zeman M."/>
            <person name="Kubasova T."/>
            <person name="Jahodarova E."/>
            <person name="Nykrynova M."/>
            <person name="Rychlik I."/>
        </authorList>
    </citation>
    <scope>NUCLEOTIDE SEQUENCE [LARGE SCALE GENOMIC DNA]</scope>
    <source>
        <strain evidence="10">154_Feed</strain>
    </source>
</reference>
<feature type="transmembrane region" description="Helical" evidence="7">
    <location>
        <begin position="294"/>
        <end position="315"/>
    </location>
</feature>
<feature type="transmembrane region" description="Helical" evidence="7">
    <location>
        <begin position="151"/>
        <end position="169"/>
    </location>
</feature>
<dbReference type="InterPro" id="IPR000620">
    <property type="entry name" value="EamA_dom"/>
</dbReference>
<dbReference type="PANTHER" id="PTHR32322:SF18">
    <property type="entry name" value="S-ADENOSYLMETHIONINE_S-ADENOSYLHOMOCYSTEINE TRANSPORTER"/>
    <property type="match status" value="1"/>
</dbReference>
<evidence type="ECO:0000256" key="4">
    <source>
        <dbReference type="ARBA" id="ARBA00022692"/>
    </source>
</evidence>
<feature type="transmembrane region" description="Helical" evidence="7">
    <location>
        <begin position="181"/>
        <end position="200"/>
    </location>
</feature>
<dbReference type="PROSITE" id="PS51257">
    <property type="entry name" value="PROKAR_LIPOPROTEIN"/>
    <property type="match status" value="1"/>
</dbReference>
<dbReference type="Pfam" id="PF00892">
    <property type="entry name" value="EamA"/>
    <property type="match status" value="2"/>
</dbReference>
<comment type="caution">
    <text evidence="9">The sequence shown here is derived from an EMBL/GenBank/DDBJ whole genome shotgun (WGS) entry which is preliminary data.</text>
</comment>
<feature type="transmembrane region" description="Helical" evidence="7">
    <location>
        <begin position="269"/>
        <end position="288"/>
    </location>
</feature>
<feature type="transmembrane region" description="Helical" evidence="7">
    <location>
        <begin position="212"/>
        <end position="233"/>
    </location>
</feature>
<evidence type="ECO:0000313" key="10">
    <source>
        <dbReference type="Proteomes" id="UP001529421"/>
    </source>
</evidence>
<keyword evidence="5 7" id="KW-1133">Transmembrane helix</keyword>
<gene>
    <name evidence="9" type="ORF">QUW28_03600</name>
</gene>
<accession>A0ABT7V7V8</accession>
<feature type="transmembrane region" description="Helical" evidence="7">
    <location>
        <begin position="98"/>
        <end position="117"/>
    </location>
</feature>
<keyword evidence="10" id="KW-1185">Reference proteome</keyword>
<dbReference type="InterPro" id="IPR037185">
    <property type="entry name" value="EmrE-like"/>
</dbReference>
<evidence type="ECO:0000256" key="2">
    <source>
        <dbReference type="ARBA" id="ARBA00007362"/>
    </source>
</evidence>